<evidence type="ECO:0000313" key="3">
    <source>
        <dbReference type="Proteomes" id="UP000237655"/>
    </source>
</evidence>
<dbReference type="AlphaFoldDB" id="A0A2S0MKI8"/>
<dbReference type="InterPro" id="IPR017560">
    <property type="entry name" value="Cyt_c_biogenesis_CcmI"/>
</dbReference>
<proteinExistence type="predicted"/>
<evidence type="ECO:0000256" key="1">
    <source>
        <dbReference type="ARBA" id="ARBA00022748"/>
    </source>
</evidence>
<dbReference type="Gene3D" id="1.25.40.10">
    <property type="entry name" value="Tetratricopeptide repeat domain"/>
    <property type="match status" value="1"/>
</dbReference>
<dbReference type="GO" id="GO:0017004">
    <property type="term" value="P:cytochrome complex assembly"/>
    <property type="evidence" value="ECO:0007669"/>
    <property type="project" value="UniProtKB-KW"/>
</dbReference>
<dbReference type="NCBIfam" id="TIGR03142">
    <property type="entry name" value="cytochro_ccmI"/>
    <property type="match status" value="1"/>
</dbReference>
<sequence>MTFWIISSALALVVSALLALALLRRHTTEEPAAAYDMRVYRDQLREVERDLARGVIGAADADRVRTEVSRRILAADAKLRATGSGAGASRGLTLAAAAALGLVVIGGSLAIYRVLGAPGYGDLALSRRIELAAEMRAARPSQAEAENSLPPMPDMAQKPAADYLALLEKLRDTVADRPDDLQGQQLLARNEAVVGNFAASYAAQRKVIELKGAAASAGDHAELADKLILAAGGYVSPEAEAALSRALKRDPSNGIARYYWGLMEAQTGRPDLAFRRWAILLNDSPPDAPWVPPIRAQIADMALRAGVDYALPAPTGGRGPSAADIDAASRMSATDRADMIGSMVDGLSDRLATEGGPPEEWARLIGALGVLGEADRARAIHDEASRVFAGRPDALDLIAAAARQAGLEP</sequence>
<dbReference type="Proteomes" id="UP000237655">
    <property type="component" value="Chromosome"/>
</dbReference>
<dbReference type="InterPro" id="IPR011990">
    <property type="entry name" value="TPR-like_helical_dom_sf"/>
</dbReference>
<accession>A0A2S0MKI8</accession>
<gene>
    <name evidence="2" type="primary">ccmI</name>
    <name evidence="2" type="ORF">C6Y53_00805</name>
</gene>
<organism evidence="2 3">
    <name type="scientific">Pukyongiella litopenaei</name>
    <dbReference type="NCBI Taxonomy" id="2605946"/>
    <lineage>
        <taxon>Bacteria</taxon>
        <taxon>Pseudomonadati</taxon>
        <taxon>Pseudomonadota</taxon>
        <taxon>Alphaproteobacteria</taxon>
        <taxon>Rhodobacterales</taxon>
        <taxon>Paracoccaceae</taxon>
        <taxon>Pukyongiella</taxon>
    </lineage>
</organism>
<name>A0A2S0MKI8_9RHOB</name>
<dbReference type="RefSeq" id="WP_106470705.1">
    <property type="nucleotide sequence ID" value="NZ_CP027665.1"/>
</dbReference>
<dbReference type="EMBL" id="CP027665">
    <property type="protein sequence ID" value="AVO36390.1"/>
    <property type="molecule type" value="Genomic_DNA"/>
</dbReference>
<keyword evidence="1" id="KW-0201">Cytochrome c-type biogenesis</keyword>
<reference evidence="3" key="1">
    <citation type="submission" date="2018-03" db="EMBL/GenBank/DDBJ databases">
        <title>Genomic analysis of the strain SH-1 isolated from shrimp intestine.</title>
        <authorList>
            <person name="Kim Y.-S."/>
            <person name="Kim S.-E."/>
            <person name="Kim K.-H."/>
        </authorList>
    </citation>
    <scope>NUCLEOTIDE SEQUENCE [LARGE SCALE GENOMIC DNA]</scope>
    <source>
        <strain evidence="3">SH-1</strain>
    </source>
</reference>
<dbReference type="KEGG" id="thas:C6Y53_00805"/>
<keyword evidence="3" id="KW-1185">Reference proteome</keyword>
<dbReference type="SUPFAM" id="SSF48452">
    <property type="entry name" value="TPR-like"/>
    <property type="match status" value="1"/>
</dbReference>
<protein>
    <submittedName>
        <fullName evidence="2">C-type cytochrome biogenesis protein CcmI</fullName>
    </submittedName>
</protein>
<evidence type="ECO:0000313" key="2">
    <source>
        <dbReference type="EMBL" id="AVO36390.1"/>
    </source>
</evidence>